<evidence type="ECO:0000313" key="3">
    <source>
        <dbReference type="Proteomes" id="UP000192917"/>
    </source>
</evidence>
<gene>
    <name evidence="2" type="ORF">SAMN05428998_111146</name>
</gene>
<feature type="domain" description="AB hydrolase-1" evidence="1">
    <location>
        <begin position="25"/>
        <end position="124"/>
    </location>
</feature>
<proteinExistence type="predicted"/>
<dbReference type="InterPro" id="IPR000073">
    <property type="entry name" value="AB_hydrolase_1"/>
</dbReference>
<dbReference type="InterPro" id="IPR029058">
    <property type="entry name" value="AB_hydrolase_fold"/>
</dbReference>
<dbReference type="EMBL" id="FWZX01000011">
    <property type="protein sequence ID" value="SMF33684.1"/>
    <property type="molecule type" value="Genomic_DNA"/>
</dbReference>
<dbReference type="PANTHER" id="PTHR43194:SF2">
    <property type="entry name" value="PEROXISOMAL MEMBRANE PROTEIN LPX1"/>
    <property type="match status" value="1"/>
</dbReference>
<dbReference type="GO" id="GO:0016787">
    <property type="term" value="F:hydrolase activity"/>
    <property type="evidence" value="ECO:0007669"/>
    <property type="project" value="UniProtKB-KW"/>
</dbReference>
<keyword evidence="2" id="KW-0378">Hydrolase</keyword>
<protein>
    <submittedName>
        <fullName evidence="2">Lysophospholipase, alpha-beta hydrolase superfamily</fullName>
    </submittedName>
</protein>
<dbReference type="RefSeq" id="WP_085123516.1">
    <property type="nucleotide sequence ID" value="NZ_FWZX01000011.1"/>
</dbReference>
<dbReference type="PANTHER" id="PTHR43194">
    <property type="entry name" value="HYDROLASE ALPHA/BETA FOLD FAMILY"/>
    <property type="match status" value="1"/>
</dbReference>
<reference evidence="2 3" key="1">
    <citation type="submission" date="2017-04" db="EMBL/GenBank/DDBJ databases">
        <authorList>
            <person name="Afonso C.L."/>
            <person name="Miller P.J."/>
            <person name="Scott M.A."/>
            <person name="Spackman E."/>
            <person name="Goraichik I."/>
            <person name="Dimitrov K.M."/>
            <person name="Suarez D.L."/>
            <person name="Swayne D.E."/>
        </authorList>
    </citation>
    <scope>NUCLEOTIDE SEQUENCE [LARGE SCALE GENOMIC DNA]</scope>
    <source>
        <strain evidence="2 3">USBA 355</strain>
    </source>
</reference>
<evidence type="ECO:0000313" key="2">
    <source>
        <dbReference type="EMBL" id="SMF33684.1"/>
    </source>
</evidence>
<accession>A0A1Y6C4I9</accession>
<dbReference type="STRING" id="560819.SAMN05428998_111146"/>
<name>A0A1Y6C4I9_9PROT</name>
<dbReference type="InterPro" id="IPR050228">
    <property type="entry name" value="Carboxylesterase_BioH"/>
</dbReference>
<dbReference type="AlphaFoldDB" id="A0A1Y6C4I9"/>
<dbReference type="Gene3D" id="3.40.50.1820">
    <property type="entry name" value="alpha/beta hydrolase"/>
    <property type="match status" value="2"/>
</dbReference>
<keyword evidence="3" id="KW-1185">Reference proteome</keyword>
<dbReference type="SUPFAM" id="SSF53474">
    <property type="entry name" value="alpha/beta-Hydrolases"/>
    <property type="match status" value="1"/>
</dbReference>
<dbReference type="Pfam" id="PF00561">
    <property type="entry name" value="Abhydrolase_1"/>
    <property type="match status" value="1"/>
</dbReference>
<dbReference type="Proteomes" id="UP000192917">
    <property type="component" value="Unassembled WGS sequence"/>
</dbReference>
<sequence length="229" mass="23961">MPVFVPMPGESLWYEHHHPEGDGVTFVFVNALLGSAARWEAIVAPALRAAGHGTLAWDYRGQADSHTAEETELTPDLMVGDLEQLVAELGPRRPVLVGLAHGGLFAARAVLAGLEAEGLVLIDALRRPVGGTEAARPGGGARLARLLRDADRVDWDLPWERLALPVLVIEGLADRPSGGASPAAALAARLPDARAVELAGVGHDVPGEAPEATIDALLGFADDLASRRG</sequence>
<organism evidence="2 3">
    <name type="scientific">Tistlia consotensis USBA 355</name>
    <dbReference type="NCBI Taxonomy" id="560819"/>
    <lineage>
        <taxon>Bacteria</taxon>
        <taxon>Pseudomonadati</taxon>
        <taxon>Pseudomonadota</taxon>
        <taxon>Alphaproteobacteria</taxon>
        <taxon>Rhodospirillales</taxon>
        <taxon>Rhodovibrionaceae</taxon>
        <taxon>Tistlia</taxon>
    </lineage>
</organism>
<evidence type="ECO:0000259" key="1">
    <source>
        <dbReference type="Pfam" id="PF00561"/>
    </source>
</evidence>